<evidence type="ECO:0000313" key="1">
    <source>
        <dbReference type="EMBL" id="MDX6191907.1"/>
    </source>
</evidence>
<dbReference type="RefSeq" id="WP_047779042.1">
    <property type="nucleotide sequence ID" value="NZ_CP087134.1"/>
</dbReference>
<comment type="caution">
    <text evidence="1">The sequence shown here is derived from an EMBL/GenBank/DDBJ whole genome shotgun (WGS) entry which is preliminary data.</text>
</comment>
<keyword evidence="2" id="KW-1185">Reference proteome</keyword>
<gene>
    <name evidence="1" type="ORF">SGQ83_21320</name>
</gene>
<evidence type="ECO:0000313" key="2">
    <source>
        <dbReference type="Proteomes" id="UP001273350"/>
    </source>
</evidence>
<protein>
    <submittedName>
        <fullName evidence="1">AidA/PixA family protein</fullName>
    </submittedName>
</protein>
<dbReference type="InterPro" id="IPR021087">
    <property type="entry name" value="Uncharacterised_PixA/AidA"/>
</dbReference>
<dbReference type="EMBL" id="JAWXVI010000013">
    <property type="protein sequence ID" value="MDX6191907.1"/>
    <property type="molecule type" value="Genomic_DNA"/>
</dbReference>
<proteinExistence type="predicted"/>
<dbReference type="Gene3D" id="2.60.40.3910">
    <property type="entry name" value="Inclusion body protein"/>
    <property type="match status" value="1"/>
</dbReference>
<accession>A0ABU4RH54</accession>
<dbReference type="InterPro" id="IPR038712">
    <property type="entry name" value="PixA-like_sf"/>
</dbReference>
<dbReference type="Proteomes" id="UP001273350">
    <property type="component" value="Unassembled WGS sequence"/>
</dbReference>
<reference evidence="1 2" key="1">
    <citation type="submission" date="2023-11" db="EMBL/GenBank/DDBJ databases">
        <title>Unpublished Manusciprt.</title>
        <authorList>
            <person name="Saticioglu I.B."/>
            <person name="Ay H."/>
            <person name="Ajmi N."/>
            <person name="Altun S."/>
            <person name="Duman M."/>
        </authorList>
    </citation>
    <scope>NUCLEOTIDE SEQUENCE [LARGE SCALE GENOMIC DNA]</scope>
    <source>
        <strain evidence="1 2">Fl-318</strain>
    </source>
</reference>
<dbReference type="Pfam" id="PF12306">
    <property type="entry name" value="PixA"/>
    <property type="match status" value="1"/>
</dbReference>
<name>A0ABU4RH54_9FLAO</name>
<organism evidence="1 2">
    <name type="scientific">Flavobacterium cupriresistens</name>
    <dbReference type="NCBI Taxonomy" id="2893885"/>
    <lineage>
        <taxon>Bacteria</taxon>
        <taxon>Pseudomonadati</taxon>
        <taxon>Bacteroidota</taxon>
        <taxon>Flavobacteriia</taxon>
        <taxon>Flavobacteriales</taxon>
        <taxon>Flavobacteriaceae</taxon>
        <taxon>Flavobacterium</taxon>
    </lineage>
</organism>
<sequence length="176" mass="18826">MGLINILVAVDGTQLAEQVANGKIKPGTKTSPTSLGAWSQSDVYIAMISQHNNVVNNEGQSELKISANSGDTVQWAMTTFGNNVDNTAFLYAGSFSPSGAILPSGLLYFNSQTAEHLPNNSGTLQEFTNNVYLAQGTVIQVGVKIQYTLSFQLVNNANGNVIGYFSWDPFIDVNQG</sequence>